<dbReference type="Pfam" id="PF02698">
    <property type="entry name" value="DUF218"/>
    <property type="match status" value="1"/>
</dbReference>
<dbReference type="CDD" id="cd06259">
    <property type="entry name" value="YdcF-like"/>
    <property type="match status" value="1"/>
</dbReference>
<feature type="transmembrane region" description="Helical" evidence="1">
    <location>
        <begin position="37"/>
        <end position="57"/>
    </location>
</feature>
<keyword evidence="1" id="KW-0812">Transmembrane</keyword>
<dbReference type="AlphaFoldDB" id="A0A1J5TTH1"/>
<dbReference type="InterPro" id="IPR051599">
    <property type="entry name" value="Cell_Envelope_Assoc"/>
</dbReference>
<keyword evidence="1" id="KW-1133">Transmembrane helix</keyword>
<dbReference type="GO" id="GO:0000270">
    <property type="term" value="P:peptidoglycan metabolic process"/>
    <property type="evidence" value="ECO:0007669"/>
    <property type="project" value="TreeGrafter"/>
</dbReference>
<dbReference type="GO" id="GO:0005886">
    <property type="term" value="C:plasma membrane"/>
    <property type="evidence" value="ECO:0007669"/>
    <property type="project" value="TreeGrafter"/>
</dbReference>
<dbReference type="PANTHER" id="PTHR30336:SF4">
    <property type="entry name" value="ENVELOPE BIOGENESIS FACTOR ELYC"/>
    <property type="match status" value="1"/>
</dbReference>
<dbReference type="InterPro" id="IPR014729">
    <property type="entry name" value="Rossmann-like_a/b/a_fold"/>
</dbReference>
<feature type="domain" description="DUF218" evidence="2">
    <location>
        <begin position="79"/>
        <end position="241"/>
    </location>
</feature>
<comment type="caution">
    <text evidence="3">The sequence shown here is derived from an EMBL/GenBank/DDBJ whole genome shotgun (WGS) entry which is preliminary data.</text>
</comment>
<evidence type="ECO:0000313" key="3">
    <source>
        <dbReference type="EMBL" id="OIR19568.1"/>
    </source>
</evidence>
<dbReference type="Gene3D" id="3.40.50.620">
    <property type="entry name" value="HUPs"/>
    <property type="match status" value="1"/>
</dbReference>
<dbReference type="GO" id="GO:0043164">
    <property type="term" value="P:Gram-negative-bacterium-type cell wall biogenesis"/>
    <property type="evidence" value="ECO:0007669"/>
    <property type="project" value="TreeGrafter"/>
</dbReference>
<gene>
    <name evidence="3" type="ORF">GALL_04490</name>
</gene>
<organism evidence="3">
    <name type="scientific">mine drainage metagenome</name>
    <dbReference type="NCBI Taxonomy" id="410659"/>
    <lineage>
        <taxon>unclassified sequences</taxon>
        <taxon>metagenomes</taxon>
        <taxon>ecological metagenomes</taxon>
    </lineage>
</organism>
<evidence type="ECO:0000256" key="1">
    <source>
        <dbReference type="SAM" id="Phobius"/>
    </source>
</evidence>
<name>A0A1J5TTH1_9ZZZZ</name>
<feature type="transmembrane region" description="Helical" evidence="1">
    <location>
        <begin position="12"/>
        <end position="30"/>
    </location>
</feature>
<keyword evidence="1" id="KW-0472">Membrane</keyword>
<dbReference type="PANTHER" id="PTHR30336">
    <property type="entry name" value="INNER MEMBRANE PROTEIN, PROBABLE PERMEASE"/>
    <property type="match status" value="1"/>
</dbReference>
<sequence>MTWFVTNLISAFLLPPLDLLLVAVLGLWLWSKRPLIARLLLGTAVALLWVLSTPFFAEAMLQGLEGQPYAVDTRKPLADAIVVLGGGTNFRAPEYGGDTVKKETLERLRYAAKLYRETGKPILTTGGSPLGNSTSEAEQMKQVLEREFNVPVRWAEGASDNTLENARLSMQVLKQDGIRRIYLVTHAWHMPRAVQAFQAAGFQVVPAPTAYTTRYRIDLLAFIPSASALLDSRIFLHELIGMFWYRLKS</sequence>
<reference evidence="3" key="1">
    <citation type="submission" date="2016-10" db="EMBL/GenBank/DDBJ databases">
        <title>Sequence of Gallionella enrichment culture.</title>
        <authorList>
            <person name="Poehlein A."/>
            <person name="Muehling M."/>
            <person name="Daniel R."/>
        </authorList>
    </citation>
    <scope>NUCLEOTIDE SEQUENCE</scope>
</reference>
<proteinExistence type="predicted"/>
<evidence type="ECO:0000259" key="2">
    <source>
        <dbReference type="Pfam" id="PF02698"/>
    </source>
</evidence>
<accession>A0A1J5TTH1</accession>
<dbReference type="InterPro" id="IPR003848">
    <property type="entry name" value="DUF218"/>
</dbReference>
<dbReference type="EMBL" id="MLJW01000001">
    <property type="protein sequence ID" value="OIR19568.1"/>
    <property type="molecule type" value="Genomic_DNA"/>
</dbReference>
<protein>
    <recommendedName>
        <fullName evidence="2">DUF218 domain-containing protein</fullName>
    </recommendedName>
</protein>